<feature type="compositionally biased region" description="Basic residues" evidence="4">
    <location>
        <begin position="1"/>
        <end position="12"/>
    </location>
</feature>
<feature type="coiled-coil region" evidence="3">
    <location>
        <begin position="422"/>
        <end position="564"/>
    </location>
</feature>
<evidence type="ECO:0000256" key="4">
    <source>
        <dbReference type="SAM" id="MobiDB-lite"/>
    </source>
</evidence>
<evidence type="ECO:0000256" key="2">
    <source>
        <dbReference type="ARBA" id="ARBA00023054"/>
    </source>
</evidence>
<accession>A0AAV2DUN9</accession>
<evidence type="ECO:0000313" key="6">
    <source>
        <dbReference type="Proteomes" id="UP001497516"/>
    </source>
</evidence>
<dbReference type="InterPro" id="IPR008587">
    <property type="entry name" value="FPP_plant"/>
</dbReference>
<name>A0AAV2DUN9_9ROSI</name>
<evidence type="ECO:0000256" key="1">
    <source>
        <dbReference type="ARBA" id="ARBA00005921"/>
    </source>
</evidence>
<feature type="region of interest" description="Disordered" evidence="4">
    <location>
        <begin position="391"/>
        <end position="410"/>
    </location>
</feature>
<dbReference type="SUPFAM" id="SSF57997">
    <property type="entry name" value="Tropomyosin"/>
    <property type="match status" value="1"/>
</dbReference>
<evidence type="ECO:0000256" key="3">
    <source>
        <dbReference type="SAM" id="Coils"/>
    </source>
</evidence>
<organism evidence="5 6">
    <name type="scientific">Linum trigynum</name>
    <dbReference type="NCBI Taxonomy" id="586398"/>
    <lineage>
        <taxon>Eukaryota</taxon>
        <taxon>Viridiplantae</taxon>
        <taxon>Streptophyta</taxon>
        <taxon>Embryophyta</taxon>
        <taxon>Tracheophyta</taxon>
        <taxon>Spermatophyta</taxon>
        <taxon>Magnoliopsida</taxon>
        <taxon>eudicotyledons</taxon>
        <taxon>Gunneridae</taxon>
        <taxon>Pentapetalae</taxon>
        <taxon>rosids</taxon>
        <taxon>fabids</taxon>
        <taxon>Malpighiales</taxon>
        <taxon>Linaceae</taxon>
        <taxon>Linum</taxon>
    </lineage>
</organism>
<dbReference type="Proteomes" id="UP001497516">
    <property type="component" value="Chromosome 3"/>
</dbReference>
<gene>
    <name evidence="5" type="ORF">LTRI10_LOCUS19056</name>
</gene>
<comment type="similarity">
    <text evidence="1">Belongs to the FPP family.</text>
</comment>
<feature type="region of interest" description="Disordered" evidence="4">
    <location>
        <begin position="1"/>
        <end position="79"/>
    </location>
</feature>
<keyword evidence="2 3" id="KW-0175">Coiled coil</keyword>
<dbReference type="Pfam" id="PF05911">
    <property type="entry name" value="FPP"/>
    <property type="match status" value="3"/>
</dbReference>
<dbReference type="EMBL" id="OZ034816">
    <property type="protein sequence ID" value="CAL1377401.1"/>
    <property type="molecule type" value="Genomic_DNA"/>
</dbReference>
<keyword evidence="6" id="KW-1185">Reference proteome</keyword>
<dbReference type="PANTHER" id="PTHR31580:SF49">
    <property type="entry name" value="FILAMENT-LIKE PLANT PROTEIN 3"/>
    <property type="match status" value="1"/>
</dbReference>
<evidence type="ECO:0000313" key="5">
    <source>
        <dbReference type="EMBL" id="CAL1377401.1"/>
    </source>
</evidence>
<evidence type="ECO:0008006" key="7">
    <source>
        <dbReference type="Google" id="ProtNLM"/>
    </source>
</evidence>
<feature type="compositionally biased region" description="Acidic residues" evidence="4">
    <location>
        <begin position="69"/>
        <end position="79"/>
    </location>
</feature>
<feature type="compositionally biased region" description="Low complexity" evidence="4">
    <location>
        <begin position="40"/>
        <end position="66"/>
    </location>
</feature>
<feature type="coiled-coil region" evidence="3">
    <location>
        <begin position="117"/>
        <end position="205"/>
    </location>
</feature>
<reference evidence="5 6" key="1">
    <citation type="submission" date="2024-04" db="EMBL/GenBank/DDBJ databases">
        <authorList>
            <person name="Fracassetti M."/>
        </authorList>
    </citation>
    <scope>NUCLEOTIDE SEQUENCE [LARGE SCALE GENOMIC DNA]</scope>
</reference>
<sequence length="615" mass="68458">MERRSWLWRRKSSPTLPPDFSDAGSLGSLSERFSDDHHQASYSSTPTRTPTRRSSAAAAAAPAQSPLEDVPDEQVDNYDGDLKTLRDKLSAALLNLRAKDDLVTQHAKVAEEAVSGWEKAEKEVVALKQQLENATKKNTGLEDRVGHLDAALKECMRQLRLAREDQERKISEALANTTREWESTKSELDSQISQLQHELQAAKGEAAATTSSLDAEFRAKMESLEKENSSLKLTLLSRAEELEMKIMERDLSCQAAETASKQHLDAIKKVARLEAECRRMKAMAARKASPSSLPAVHNRSFTASSIYVESFTEDSQSDSGERLLEMVECDSQKVNGLEMNELEPSSSGSWEPDGFKNRKSTGKNQLMLLPSPEINLMDDFLEMERLAALPDTDSGGSSFREAGGPVSERSNSIESQWRAEHAAVINQKTADLEEKLEKVEGEKVKLEFALNECQSQLGILETRLKEVNEKFSVLQAELAHSNETTKAREEELKGVLVMKEVAESQLRTSEEEIGTLLSKVDSLTAEVEKEHSSASENEKKCLDLENKLREMRHESDLLQKAELKRITSFNEELKVKQEGELAAAAAKFAECKKTISSLGLQLKSLATMEEDLLVM</sequence>
<dbReference type="AlphaFoldDB" id="A0AAV2DUN9"/>
<protein>
    <recommendedName>
        <fullName evidence="7">Filament-like plant protein 3</fullName>
    </recommendedName>
</protein>
<proteinExistence type="inferred from homology"/>
<dbReference type="PANTHER" id="PTHR31580">
    <property type="entry name" value="FILAMENT-LIKE PLANT PROTEIN 4"/>
    <property type="match status" value="1"/>
</dbReference>